<organism evidence="1 2">
    <name type="scientific">Leptospira weilii serovar Topaz str. LT2116</name>
    <dbReference type="NCBI Taxonomy" id="1088540"/>
    <lineage>
        <taxon>Bacteria</taxon>
        <taxon>Pseudomonadati</taxon>
        <taxon>Spirochaetota</taxon>
        <taxon>Spirochaetia</taxon>
        <taxon>Leptospirales</taxon>
        <taxon>Leptospiraceae</taxon>
        <taxon>Leptospira</taxon>
    </lineage>
</organism>
<protein>
    <submittedName>
        <fullName evidence="1">Uncharacterized protein</fullName>
    </submittedName>
</protein>
<dbReference type="Proteomes" id="UP000011770">
    <property type="component" value="Unassembled WGS sequence"/>
</dbReference>
<sequence>MLQDALEKVISNGVISQKDFHFQIITGSVTHLYKIEYR</sequence>
<gene>
    <name evidence="1" type="ORF">LEP1GSC188_1944</name>
</gene>
<reference evidence="1 2" key="1">
    <citation type="submission" date="2013-01" db="EMBL/GenBank/DDBJ databases">
        <authorList>
            <person name="Harkins D.M."/>
            <person name="Durkin A.S."/>
            <person name="Brinkac L.M."/>
            <person name="Haft D.H."/>
            <person name="Selengut J.D."/>
            <person name="Sanka R."/>
            <person name="DePew J."/>
            <person name="Purushe J."/>
            <person name="Tulsiani S.M."/>
            <person name="Graham G.C."/>
            <person name="Burns M.-A."/>
            <person name="Dohnt M.F."/>
            <person name="Smythe L.D."/>
            <person name="McKay D.B."/>
            <person name="Craig S.B."/>
            <person name="Vinetz J.M."/>
            <person name="Sutton G.G."/>
            <person name="Nierman W.C."/>
            <person name="Fouts D.E."/>
        </authorList>
    </citation>
    <scope>NUCLEOTIDE SEQUENCE [LARGE SCALE GENOMIC DNA]</scope>
    <source>
        <strain evidence="1 2">LT2116</strain>
    </source>
</reference>
<evidence type="ECO:0000313" key="2">
    <source>
        <dbReference type="Proteomes" id="UP000011770"/>
    </source>
</evidence>
<comment type="caution">
    <text evidence="1">The sequence shown here is derived from an EMBL/GenBank/DDBJ whole genome shotgun (WGS) entry which is preliminary data.</text>
</comment>
<name>M3H3Q6_9LEPT</name>
<dbReference type="EMBL" id="AHOR02000013">
    <property type="protein sequence ID" value="EMF83400.1"/>
    <property type="molecule type" value="Genomic_DNA"/>
</dbReference>
<accession>M3H3Q6</accession>
<evidence type="ECO:0000313" key="1">
    <source>
        <dbReference type="EMBL" id="EMF83400.1"/>
    </source>
</evidence>
<dbReference type="AlphaFoldDB" id="M3H3Q6"/>
<proteinExistence type="predicted"/>